<dbReference type="RefSeq" id="WP_090691321.1">
    <property type="nucleotide sequence ID" value="NZ_CADERL010000008.1"/>
</dbReference>
<dbReference type="OrthoDB" id="7596528at2"/>
<evidence type="ECO:0008006" key="4">
    <source>
        <dbReference type="Google" id="ProtNLM"/>
    </source>
</evidence>
<dbReference type="Proteomes" id="UP000199706">
    <property type="component" value="Unassembled WGS sequence"/>
</dbReference>
<evidence type="ECO:0000256" key="1">
    <source>
        <dbReference type="SAM" id="SignalP"/>
    </source>
</evidence>
<proteinExistence type="predicted"/>
<gene>
    <name evidence="2" type="ORF">SAMN05216466_11943</name>
</gene>
<keyword evidence="1" id="KW-0732">Signal</keyword>
<dbReference type="PROSITE" id="PS51257">
    <property type="entry name" value="PROKAR_LIPOPROTEIN"/>
    <property type="match status" value="1"/>
</dbReference>
<sequence>MNNLMRVFGWLAPTLLVTACSVVAPPYSPSVDNIQALKNAQAAQAHLGTFDSQASMSNVYPVAVRANLMRSPVGDSFGPYLADAMTRELTMAGRLAPQSDIEVKATLLKNSVDAGLAKGEAIVSARFVVTRAGTVRYDQVKTASAQWDSSFAAAIAVPKAVEEYPNAVQNLLAQLYADPAFIQAIQ</sequence>
<protein>
    <recommendedName>
        <fullName evidence="4">Lipoprotein</fullName>
    </recommendedName>
</protein>
<feature type="chain" id="PRO_5011666919" description="Lipoprotein" evidence="1">
    <location>
        <begin position="25"/>
        <end position="186"/>
    </location>
</feature>
<dbReference type="AlphaFoldDB" id="A0A1G8IWA0"/>
<feature type="signal peptide" evidence="1">
    <location>
        <begin position="1"/>
        <end position="24"/>
    </location>
</feature>
<evidence type="ECO:0000313" key="3">
    <source>
        <dbReference type="Proteomes" id="UP000199706"/>
    </source>
</evidence>
<name>A0A1G8IWA0_9BURK</name>
<organism evidence="2 3">
    <name type="scientific">Paraburkholderia phenazinium</name>
    <dbReference type="NCBI Taxonomy" id="60549"/>
    <lineage>
        <taxon>Bacteria</taxon>
        <taxon>Pseudomonadati</taxon>
        <taxon>Pseudomonadota</taxon>
        <taxon>Betaproteobacteria</taxon>
        <taxon>Burkholderiales</taxon>
        <taxon>Burkholderiaceae</taxon>
        <taxon>Paraburkholderia</taxon>
    </lineage>
</organism>
<reference evidence="2 3" key="1">
    <citation type="submission" date="2016-10" db="EMBL/GenBank/DDBJ databases">
        <authorList>
            <person name="de Groot N.N."/>
        </authorList>
    </citation>
    <scope>NUCLEOTIDE SEQUENCE [LARGE SCALE GENOMIC DNA]</scope>
    <source>
        <strain evidence="2 3">LMG 2247</strain>
    </source>
</reference>
<accession>A0A1G8IWA0</accession>
<evidence type="ECO:0000313" key="2">
    <source>
        <dbReference type="EMBL" id="SDI23308.1"/>
    </source>
</evidence>
<dbReference type="EMBL" id="FNCJ01000019">
    <property type="protein sequence ID" value="SDI23308.1"/>
    <property type="molecule type" value="Genomic_DNA"/>
</dbReference>